<dbReference type="Proteomes" id="UP000335415">
    <property type="component" value="Unassembled WGS sequence"/>
</dbReference>
<evidence type="ECO:0000256" key="1">
    <source>
        <dbReference type="ARBA" id="ARBA00004651"/>
    </source>
</evidence>
<comment type="caution">
    <text evidence="10">The sequence shown here is derived from an EMBL/GenBank/DDBJ whole genome shotgun (WGS) entry which is preliminary data.</text>
</comment>
<comment type="subcellular location">
    <subcellularLocation>
        <location evidence="1">Cell membrane</location>
        <topology evidence="1">Multi-pass membrane protein</topology>
    </subcellularLocation>
</comment>
<protein>
    <submittedName>
        <fullName evidence="10">EamA family transporter RarD</fullName>
    </submittedName>
</protein>
<dbReference type="NCBIfam" id="TIGR00688">
    <property type="entry name" value="rarD"/>
    <property type="match status" value="1"/>
</dbReference>
<dbReference type="InterPro" id="IPR037185">
    <property type="entry name" value="EmrE-like"/>
</dbReference>
<feature type="transmembrane region" description="Helical" evidence="8">
    <location>
        <begin position="149"/>
        <end position="166"/>
    </location>
</feature>
<feature type="transmembrane region" description="Helical" evidence="8">
    <location>
        <begin position="206"/>
        <end position="227"/>
    </location>
</feature>
<keyword evidence="7 8" id="KW-0472">Membrane</keyword>
<dbReference type="RefSeq" id="WP_150435167.1">
    <property type="nucleotide sequence ID" value="NZ_VYKJ01000005.1"/>
</dbReference>
<evidence type="ECO:0000313" key="11">
    <source>
        <dbReference type="Proteomes" id="UP000335415"/>
    </source>
</evidence>
<proteinExistence type="inferred from homology"/>
<feature type="transmembrane region" description="Helical" evidence="8">
    <location>
        <begin position="102"/>
        <end position="119"/>
    </location>
</feature>
<keyword evidence="5 8" id="KW-0812">Transmembrane</keyword>
<dbReference type="InterPro" id="IPR000620">
    <property type="entry name" value="EamA_dom"/>
</dbReference>
<evidence type="ECO:0000256" key="5">
    <source>
        <dbReference type="ARBA" id="ARBA00022692"/>
    </source>
</evidence>
<evidence type="ECO:0000256" key="6">
    <source>
        <dbReference type="ARBA" id="ARBA00022989"/>
    </source>
</evidence>
<evidence type="ECO:0000259" key="9">
    <source>
        <dbReference type="Pfam" id="PF00892"/>
    </source>
</evidence>
<feature type="transmembrane region" description="Helical" evidence="8">
    <location>
        <begin position="178"/>
        <end position="194"/>
    </location>
</feature>
<keyword evidence="6 8" id="KW-1133">Transmembrane helix</keyword>
<feature type="transmembrane region" description="Helical" evidence="8">
    <location>
        <begin position="269"/>
        <end position="286"/>
    </location>
</feature>
<evidence type="ECO:0000313" key="10">
    <source>
        <dbReference type="EMBL" id="KAA8999967.1"/>
    </source>
</evidence>
<comment type="similarity">
    <text evidence="2">Belongs to the EamA transporter family.</text>
</comment>
<evidence type="ECO:0000256" key="7">
    <source>
        <dbReference type="ARBA" id="ARBA00023136"/>
    </source>
</evidence>
<evidence type="ECO:0000256" key="4">
    <source>
        <dbReference type="ARBA" id="ARBA00022475"/>
    </source>
</evidence>
<dbReference type="GO" id="GO:0005886">
    <property type="term" value="C:plasma membrane"/>
    <property type="evidence" value="ECO:0007669"/>
    <property type="project" value="UniProtKB-SubCell"/>
</dbReference>
<feature type="transmembrane region" description="Helical" evidence="8">
    <location>
        <begin position="5"/>
        <end position="22"/>
    </location>
</feature>
<keyword evidence="4" id="KW-1003">Cell membrane</keyword>
<evidence type="ECO:0000256" key="2">
    <source>
        <dbReference type="ARBA" id="ARBA00007362"/>
    </source>
</evidence>
<feature type="transmembrane region" description="Helical" evidence="8">
    <location>
        <begin position="71"/>
        <end position="90"/>
    </location>
</feature>
<feature type="transmembrane region" description="Helical" evidence="8">
    <location>
        <begin position="34"/>
        <end position="51"/>
    </location>
</feature>
<reference evidence="10 11" key="1">
    <citation type="submission" date="2019-09" db="EMBL/GenBank/DDBJ databases">
        <authorList>
            <person name="Li Y."/>
        </authorList>
    </citation>
    <scope>NUCLEOTIDE SEQUENCE [LARGE SCALE GENOMIC DNA]</scope>
    <source>
        <strain evidence="10 11">L3-3HA</strain>
    </source>
</reference>
<dbReference type="AlphaFoldDB" id="A0A5J5G267"/>
<keyword evidence="11" id="KW-1185">Reference proteome</keyword>
<keyword evidence="3" id="KW-0813">Transport</keyword>
<organism evidence="10 11">
    <name type="scientific">Affinibrenneria salicis</name>
    <dbReference type="NCBI Taxonomy" id="2590031"/>
    <lineage>
        <taxon>Bacteria</taxon>
        <taxon>Pseudomonadati</taxon>
        <taxon>Pseudomonadota</taxon>
        <taxon>Gammaproteobacteria</taxon>
        <taxon>Enterobacterales</taxon>
        <taxon>Pectobacteriaceae</taxon>
        <taxon>Affinibrenneria</taxon>
    </lineage>
</organism>
<name>A0A5J5G267_9GAMM</name>
<gene>
    <name evidence="10" type="primary">rarD</name>
    <name evidence="10" type="ORF">FJU30_11805</name>
</gene>
<sequence>MARGLGLSALASVMFGFLYYYSSWLVPLSGNEIFGWRILLTWPCLTLFLLYNGDHSLIAQGFQMIRKNVWLLAPLAASSFLIGIQLWLFLWAPVNGKALEVSLGYFLMPLMMVLLGGALYHDRLSLLQKIATGLAALGVGNEIFRFGHLSWATLLVALGFPIYFLLRRKLKTNHLGGLWFDMLLMSPAALWFLISGPSDGAIWRDHLSLFALVPGLGMISTLALVCYVQASRYLSFSLFGLMGYLEPVLLVIAALLIGETIPSDKLLTYGAIWLALLMLVLEGGLYRARRKQRAAQVA</sequence>
<accession>A0A5J5G267</accession>
<dbReference type="OrthoDB" id="3250831at2"/>
<evidence type="ECO:0000256" key="8">
    <source>
        <dbReference type="SAM" id="Phobius"/>
    </source>
</evidence>
<dbReference type="Pfam" id="PF00892">
    <property type="entry name" value="EamA"/>
    <property type="match status" value="1"/>
</dbReference>
<dbReference type="InterPro" id="IPR004626">
    <property type="entry name" value="RarD"/>
</dbReference>
<feature type="domain" description="EamA" evidence="9">
    <location>
        <begin position="4"/>
        <end position="139"/>
    </location>
</feature>
<evidence type="ECO:0000256" key="3">
    <source>
        <dbReference type="ARBA" id="ARBA00022448"/>
    </source>
</evidence>
<feature type="transmembrane region" description="Helical" evidence="8">
    <location>
        <begin position="234"/>
        <end position="257"/>
    </location>
</feature>
<dbReference type="EMBL" id="VYKJ01000005">
    <property type="protein sequence ID" value="KAA8999967.1"/>
    <property type="molecule type" value="Genomic_DNA"/>
</dbReference>
<dbReference type="SUPFAM" id="SSF103481">
    <property type="entry name" value="Multidrug resistance efflux transporter EmrE"/>
    <property type="match status" value="1"/>
</dbReference>